<dbReference type="GO" id="GO:0046872">
    <property type="term" value="F:metal ion binding"/>
    <property type="evidence" value="ECO:0007669"/>
    <property type="project" value="InterPro"/>
</dbReference>
<dbReference type="InterPro" id="IPR020561">
    <property type="entry name" value="PRibGlycinamid_synth_ATP-grasp"/>
</dbReference>
<reference evidence="9" key="1">
    <citation type="journal article" date="2018" name="Biosci. Biotechnol. Biochem.">
        <title>Polysaccharide hydrolase of the hadal zone amphipods Hirondellea gigas.</title>
        <authorList>
            <person name="Kobayashi H."/>
            <person name="Nagahama T."/>
            <person name="Arai W."/>
            <person name="Sasagawa Y."/>
            <person name="Umeda M."/>
            <person name="Hayashi T."/>
            <person name="Nikaido I."/>
            <person name="Watanabe H."/>
            <person name="Oguri K."/>
            <person name="Kitazato H."/>
            <person name="Fujioka K."/>
            <person name="Kido Y."/>
            <person name="Takami H."/>
        </authorList>
    </citation>
    <scope>NUCLEOTIDE SEQUENCE</scope>
    <source>
        <tissue evidence="9">Whole body</tissue>
    </source>
</reference>
<dbReference type="GO" id="GO:0005524">
    <property type="term" value="F:ATP binding"/>
    <property type="evidence" value="ECO:0007669"/>
    <property type="project" value="UniProtKB-UniRule"/>
</dbReference>
<organism evidence="9">
    <name type="scientific">Hirondellea gigas</name>
    <dbReference type="NCBI Taxonomy" id="1518452"/>
    <lineage>
        <taxon>Eukaryota</taxon>
        <taxon>Metazoa</taxon>
        <taxon>Ecdysozoa</taxon>
        <taxon>Arthropoda</taxon>
        <taxon>Crustacea</taxon>
        <taxon>Multicrustacea</taxon>
        <taxon>Malacostraca</taxon>
        <taxon>Eumalacostraca</taxon>
        <taxon>Peracarida</taxon>
        <taxon>Amphipoda</taxon>
        <taxon>Amphilochidea</taxon>
        <taxon>Lysianassida</taxon>
        <taxon>Lysianassidira</taxon>
        <taxon>Lysianassoidea</taxon>
        <taxon>Lysianassidae</taxon>
        <taxon>Hirondellea</taxon>
    </lineage>
</organism>
<dbReference type="AlphaFoldDB" id="A0A2P2IBX8"/>
<proteinExistence type="evidence at transcript level"/>
<dbReference type="GO" id="GO:0046084">
    <property type="term" value="P:adenine biosynthetic process"/>
    <property type="evidence" value="ECO:0007669"/>
    <property type="project" value="TreeGrafter"/>
</dbReference>
<evidence type="ECO:0000256" key="6">
    <source>
        <dbReference type="ARBA" id="ARBA00023211"/>
    </source>
</evidence>
<evidence type="ECO:0000256" key="7">
    <source>
        <dbReference type="PROSITE-ProRule" id="PRU00409"/>
    </source>
</evidence>
<dbReference type="UniPathway" id="UPA00074">
    <property type="reaction ID" value="UER00129"/>
</dbReference>
<dbReference type="SMART" id="SM01209">
    <property type="entry name" value="GARS_A"/>
    <property type="match status" value="1"/>
</dbReference>
<dbReference type="InterPro" id="IPR011054">
    <property type="entry name" value="Rudment_hybrid_motif"/>
</dbReference>
<dbReference type="SUPFAM" id="SSF55326">
    <property type="entry name" value="PurM N-terminal domain-like"/>
    <property type="match status" value="1"/>
</dbReference>
<dbReference type="SMART" id="SM01210">
    <property type="entry name" value="GARS_C"/>
    <property type="match status" value="1"/>
</dbReference>
<dbReference type="Pfam" id="PF01071">
    <property type="entry name" value="GARS_A"/>
    <property type="match status" value="1"/>
</dbReference>
<dbReference type="GO" id="GO:0004641">
    <property type="term" value="F:phosphoribosylformylglycinamidine cyclo-ligase activity"/>
    <property type="evidence" value="ECO:0007669"/>
    <property type="project" value="UniProtKB-EC"/>
</dbReference>
<dbReference type="InterPro" id="IPR016188">
    <property type="entry name" value="PurM-like_N"/>
</dbReference>
<dbReference type="PANTHER" id="PTHR10520">
    <property type="entry name" value="TRIFUNCTIONAL PURINE BIOSYNTHETIC PROTEIN ADENOSINE-3-RELATED"/>
    <property type="match status" value="1"/>
</dbReference>
<dbReference type="Pfam" id="PF02769">
    <property type="entry name" value="AIRS_C"/>
    <property type="match status" value="1"/>
</dbReference>
<dbReference type="InterPro" id="IPR004733">
    <property type="entry name" value="PurM_cligase"/>
</dbReference>
<dbReference type="GO" id="GO:0006189">
    <property type="term" value="P:'de novo' IMP biosynthetic process"/>
    <property type="evidence" value="ECO:0007669"/>
    <property type="project" value="UniProtKB-UniPathway"/>
</dbReference>
<dbReference type="InterPro" id="IPR011761">
    <property type="entry name" value="ATP-grasp"/>
</dbReference>
<evidence type="ECO:0000256" key="3">
    <source>
        <dbReference type="ARBA" id="ARBA00022598"/>
    </source>
</evidence>
<dbReference type="EC" id="6.3.3.1" evidence="2"/>
<dbReference type="GO" id="GO:0005829">
    <property type="term" value="C:cytosol"/>
    <property type="evidence" value="ECO:0007669"/>
    <property type="project" value="TreeGrafter"/>
</dbReference>
<dbReference type="PROSITE" id="PS50975">
    <property type="entry name" value="ATP_GRASP"/>
    <property type="match status" value="1"/>
</dbReference>
<dbReference type="Gene3D" id="3.30.470.20">
    <property type="entry name" value="ATP-grasp fold, B domain"/>
    <property type="match status" value="1"/>
</dbReference>
<dbReference type="Pfam" id="PF02843">
    <property type="entry name" value="GARS_C"/>
    <property type="match status" value="1"/>
</dbReference>
<dbReference type="SUPFAM" id="SSF56059">
    <property type="entry name" value="Glutathione synthetase ATP-binding domain-like"/>
    <property type="match status" value="1"/>
</dbReference>
<dbReference type="InterPro" id="IPR037123">
    <property type="entry name" value="PRibGlycinamide_synth_C_sf"/>
</dbReference>
<dbReference type="Gene3D" id="3.90.650.10">
    <property type="entry name" value="PurM-like C-terminal domain"/>
    <property type="match status" value="1"/>
</dbReference>
<accession>A0A2P2IBX8</accession>
<dbReference type="Gene3D" id="3.90.600.10">
    <property type="entry name" value="Phosphoribosylglycinamide synthetase, C-terminal domain"/>
    <property type="match status" value="1"/>
</dbReference>
<dbReference type="EMBL" id="IACF01005929">
    <property type="protein sequence ID" value="LAB71512.1"/>
    <property type="molecule type" value="mRNA"/>
</dbReference>
<evidence type="ECO:0000256" key="2">
    <source>
        <dbReference type="ARBA" id="ARBA00013047"/>
    </source>
</evidence>
<sequence>MGAYAPSGVSGKLLDTIKRTIIKPTIDGLRKEGNPFVGVLFAGIMLTVDGPKVLEFNCRMGDPETQVILPLIKSDFYELVSSCADGCLDAINVEFWPKCACAVVAASGGYPGSYTKGKRIVGLETVDSENVIVSHAGTQRLEDDSGIVTSGGRVLAVTGIGNTMNDAIRLAYEGISKVKFENIHFRTDIAHSYAVEEKVSCTYADSGVNTEVGDCASKIAYNGAKATFSSRKGMIGEPIQNDGGFTGFLDFGDFCLVQGDDGVGTKIIIADAMNKYDTLGADLLAMVCDDAVCVGAETISISNTIDTNCVDPHRISEMMKGLTKACCEQKIVIPGGEIAELGNQLNSSIWNSTAVGIVAKDRIISGKDIQIGDTIIALRENGFRSNGFSLVRLILREHFQSSDLSSILSRKFSYPESSSPTQTYGEALLHPSTIYSSAILDIIGRYSERTSEKTVTLKGIVHVTGGGIPGNFYRILPNNSGFGAELTNLFSPSPVMLKIQTLGNVSDLEAYKTWNMGNGMLVVVSPADSSNVLQLLKGSGIDAQVAGTIIPGGKIRILSKGVDSPGFVLEFGK</sequence>
<dbReference type="SUPFAM" id="SSF56042">
    <property type="entry name" value="PurM C-terminal domain-like"/>
    <property type="match status" value="1"/>
</dbReference>
<name>A0A2P2IBX8_9CRUS</name>
<dbReference type="InterPro" id="IPR036921">
    <property type="entry name" value="PurM-like_N_sf"/>
</dbReference>
<keyword evidence="6" id="KW-0464">Manganese</keyword>
<keyword evidence="5 7" id="KW-0067">ATP-binding</keyword>
<evidence type="ECO:0000313" key="9">
    <source>
        <dbReference type="EMBL" id="LAB71512.1"/>
    </source>
</evidence>
<dbReference type="InterPro" id="IPR036676">
    <property type="entry name" value="PurM-like_C_sf"/>
</dbReference>
<evidence type="ECO:0000256" key="5">
    <source>
        <dbReference type="ARBA" id="ARBA00022840"/>
    </source>
</evidence>
<evidence type="ECO:0000259" key="8">
    <source>
        <dbReference type="PROSITE" id="PS50975"/>
    </source>
</evidence>
<dbReference type="SUPFAM" id="SSF51246">
    <property type="entry name" value="Rudiment single hybrid motif"/>
    <property type="match status" value="1"/>
</dbReference>
<dbReference type="Pfam" id="PF00586">
    <property type="entry name" value="AIRS"/>
    <property type="match status" value="1"/>
</dbReference>
<dbReference type="GO" id="GO:0004637">
    <property type="term" value="F:phosphoribosylamine-glycine ligase activity"/>
    <property type="evidence" value="ECO:0007669"/>
    <property type="project" value="InterPro"/>
</dbReference>
<evidence type="ECO:0000256" key="4">
    <source>
        <dbReference type="ARBA" id="ARBA00022741"/>
    </source>
</evidence>
<comment type="pathway">
    <text evidence="1">Purine metabolism; IMP biosynthesis via de novo pathway; 5-amino-1-(5-phospho-D-ribosyl)imidazole from N(2)-formyl-N(1)-(5-phospho-D-ribosyl)glycinamide: step 2/2.</text>
</comment>
<dbReference type="InterPro" id="IPR020560">
    <property type="entry name" value="PRibGlycinamide_synth_C-dom"/>
</dbReference>
<dbReference type="PANTHER" id="PTHR10520:SF12">
    <property type="entry name" value="TRIFUNCTIONAL PURINE BIOSYNTHETIC PROTEIN ADENOSINE-3"/>
    <property type="match status" value="1"/>
</dbReference>
<evidence type="ECO:0000256" key="1">
    <source>
        <dbReference type="ARBA" id="ARBA00004686"/>
    </source>
</evidence>
<dbReference type="CDD" id="cd02196">
    <property type="entry name" value="PurM"/>
    <property type="match status" value="1"/>
</dbReference>
<keyword evidence="4 7" id="KW-0547">Nucleotide-binding</keyword>
<feature type="domain" description="ATP-grasp" evidence="8">
    <location>
        <begin position="38"/>
        <end position="85"/>
    </location>
</feature>
<protein>
    <recommendedName>
        <fullName evidence="2">phosphoribosylformylglycinamidine cyclo-ligase</fullName>
        <ecNumber evidence="2">6.3.3.1</ecNumber>
    </recommendedName>
</protein>
<dbReference type="Gene3D" id="3.30.1330.10">
    <property type="entry name" value="PurM-like, N-terminal domain"/>
    <property type="match status" value="1"/>
</dbReference>
<keyword evidence="3 9" id="KW-0436">Ligase</keyword>
<dbReference type="InterPro" id="IPR010918">
    <property type="entry name" value="PurM-like_C_dom"/>
</dbReference>